<reference evidence="1" key="1">
    <citation type="submission" date="2017-05" db="UniProtKB">
        <authorList>
            <consortium name="EnsemblMetazoa"/>
        </authorList>
    </citation>
    <scope>IDENTIFICATION</scope>
</reference>
<organism evidence="1">
    <name type="scientific">Amphimedon queenslandica</name>
    <name type="common">Sponge</name>
    <dbReference type="NCBI Taxonomy" id="400682"/>
    <lineage>
        <taxon>Eukaryota</taxon>
        <taxon>Metazoa</taxon>
        <taxon>Porifera</taxon>
        <taxon>Demospongiae</taxon>
        <taxon>Heteroscleromorpha</taxon>
        <taxon>Haplosclerida</taxon>
        <taxon>Niphatidae</taxon>
        <taxon>Amphimedon</taxon>
    </lineage>
</organism>
<dbReference type="eggNOG" id="KOG3105">
    <property type="taxonomic scope" value="Eukaryota"/>
</dbReference>
<dbReference type="EnsemblMetazoa" id="Aqu2.1.29784_001">
    <property type="protein sequence ID" value="Aqu2.1.29784_001"/>
    <property type="gene ID" value="Aqu2.1.29784"/>
</dbReference>
<accession>A0A1X7UQJ6</accession>
<sequence length="175" mass="19484">MANGEKSHTPAGNIRAPSMLLCLQWVKQAWDCVTKEVIIKSLEVCGISVSTDGSEEDKIHCVKVGEIAETAMEEIQSKTRVLNDPHDLDYDIDPFADLEPQFIEDKGELENNEHDTEFPVCFKKKETVFESSLETCPTILYAFTIATAYLSWALPVSGTRVSSSPITVVQIVLYI</sequence>
<protein>
    <recommendedName>
        <fullName evidence="2">DDE-1 domain-containing protein</fullName>
    </recommendedName>
</protein>
<name>A0A1X7UQJ6_AMPQE</name>
<evidence type="ECO:0000313" key="1">
    <source>
        <dbReference type="EnsemblMetazoa" id="Aqu2.1.29784_001"/>
    </source>
</evidence>
<evidence type="ECO:0008006" key="2">
    <source>
        <dbReference type="Google" id="ProtNLM"/>
    </source>
</evidence>
<dbReference type="InParanoid" id="A0A1X7UQJ6"/>
<proteinExistence type="predicted"/>
<dbReference type="AlphaFoldDB" id="A0A1X7UQJ6"/>